<evidence type="ECO:0000313" key="2">
    <source>
        <dbReference type="Proteomes" id="UP001348149"/>
    </source>
</evidence>
<keyword evidence="2" id="KW-1185">Reference proteome</keyword>
<protein>
    <submittedName>
        <fullName evidence="1">Uncharacterized protein</fullName>
    </submittedName>
</protein>
<sequence>MALPRSPSERVQVLAACTGRLSARMEHQWLTDGPASEHTRALRDHLAEVLDLILPGTEIDTRHAFALRVQAKQAYAALLRRATFGTDPRERRTALRVAVRLEQECRGLLLGQG</sequence>
<name>A0ABU6HII5_9RHOB</name>
<proteinExistence type="predicted"/>
<gene>
    <name evidence="1" type="ORF">VK792_11590</name>
</gene>
<organism evidence="1 2">
    <name type="scientific">Mesobacterium hydrothermale</name>
    <dbReference type="NCBI Taxonomy" id="3111907"/>
    <lineage>
        <taxon>Bacteria</taxon>
        <taxon>Pseudomonadati</taxon>
        <taxon>Pseudomonadota</taxon>
        <taxon>Alphaproteobacteria</taxon>
        <taxon>Rhodobacterales</taxon>
        <taxon>Roseobacteraceae</taxon>
        <taxon>Mesobacterium</taxon>
    </lineage>
</organism>
<dbReference type="EMBL" id="JAYLLH010000014">
    <property type="protein sequence ID" value="MEC3861927.1"/>
    <property type="molecule type" value="Genomic_DNA"/>
</dbReference>
<comment type="caution">
    <text evidence="1">The sequence shown here is derived from an EMBL/GenBank/DDBJ whole genome shotgun (WGS) entry which is preliminary data.</text>
</comment>
<reference evidence="1 2" key="1">
    <citation type="submission" date="2024-01" db="EMBL/GenBank/DDBJ databases">
        <title>Mesobacterium rodlantinim sp. nov., isolated from shallow sea hydrothermal systems off Kueishantao Island.</title>
        <authorList>
            <person name="Su Z."/>
            <person name="Tang K."/>
        </authorList>
    </citation>
    <scope>NUCLEOTIDE SEQUENCE [LARGE SCALE GENOMIC DNA]</scope>
    <source>
        <strain evidence="1 2">TK19101</strain>
    </source>
</reference>
<evidence type="ECO:0000313" key="1">
    <source>
        <dbReference type="EMBL" id="MEC3861927.1"/>
    </source>
</evidence>
<dbReference type="Proteomes" id="UP001348149">
    <property type="component" value="Unassembled WGS sequence"/>
</dbReference>
<accession>A0ABU6HII5</accession>
<dbReference type="RefSeq" id="WP_326297653.1">
    <property type="nucleotide sequence ID" value="NZ_JAYLLH010000014.1"/>
</dbReference>